<dbReference type="Proteomes" id="UP000319627">
    <property type="component" value="Unassembled WGS sequence"/>
</dbReference>
<dbReference type="PIRSF" id="PIRSF028099">
    <property type="entry name" value="DUF1111"/>
    <property type="match status" value="1"/>
</dbReference>
<evidence type="ECO:0000256" key="5">
    <source>
        <dbReference type="SAM" id="SignalP"/>
    </source>
</evidence>
<dbReference type="Pfam" id="PF06537">
    <property type="entry name" value="DHOR"/>
    <property type="match status" value="1"/>
</dbReference>
<keyword evidence="1 4" id="KW-0349">Heme</keyword>
<evidence type="ECO:0000256" key="3">
    <source>
        <dbReference type="ARBA" id="ARBA00023004"/>
    </source>
</evidence>
<evidence type="ECO:0000313" key="7">
    <source>
        <dbReference type="EMBL" id="TWH64795.1"/>
    </source>
</evidence>
<dbReference type="InterPro" id="IPR051395">
    <property type="entry name" value="Cytochrome_c_Peroxidase/MauG"/>
</dbReference>
<keyword evidence="8" id="KW-1185">Reference proteome</keyword>
<dbReference type="OrthoDB" id="9805202at2"/>
<dbReference type="PANTHER" id="PTHR30600:SF4">
    <property type="entry name" value="CYTOCHROME C DOMAIN-CONTAINING PROTEIN"/>
    <property type="match status" value="1"/>
</dbReference>
<feature type="chain" id="PRO_5021972538" evidence="5">
    <location>
        <begin position="20"/>
        <end position="447"/>
    </location>
</feature>
<comment type="caution">
    <text evidence="7">The sequence shown here is derived from an EMBL/GenBank/DDBJ whole genome shotgun (WGS) entry which is preliminary data.</text>
</comment>
<dbReference type="InterPro" id="IPR036909">
    <property type="entry name" value="Cyt_c-like_dom_sf"/>
</dbReference>
<keyword evidence="2 4" id="KW-0479">Metal-binding</keyword>
<accession>A0A562I288</accession>
<keyword evidence="5" id="KW-0732">Signal</keyword>
<dbReference type="AlphaFoldDB" id="A0A562I288"/>
<feature type="domain" description="Cytochrome c" evidence="6">
    <location>
        <begin position="48"/>
        <end position="305"/>
    </location>
</feature>
<feature type="domain" description="Cytochrome c" evidence="6">
    <location>
        <begin position="315"/>
        <end position="447"/>
    </location>
</feature>
<evidence type="ECO:0000313" key="8">
    <source>
        <dbReference type="Proteomes" id="UP000319627"/>
    </source>
</evidence>
<proteinExistence type="predicted"/>
<protein>
    <submittedName>
        <fullName evidence="7">CxxC motif-containing protein (DUF1111 family)</fullName>
    </submittedName>
</protein>
<dbReference type="RefSeq" id="WP_144571838.1">
    <property type="nucleotide sequence ID" value="NZ_VLKG01000007.1"/>
</dbReference>
<dbReference type="GO" id="GO:0046872">
    <property type="term" value="F:metal ion binding"/>
    <property type="evidence" value="ECO:0007669"/>
    <property type="project" value="UniProtKB-KW"/>
</dbReference>
<dbReference type="GO" id="GO:0004130">
    <property type="term" value="F:cytochrome-c peroxidase activity"/>
    <property type="evidence" value="ECO:0007669"/>
    <property type="project" value="TreeGrafter"/>
</dbReference>
<dbReference type="SUPFAM" id="SSF46626">
    <property type="entry name" value="Cytochrome c"/>
    <property type="match status" value="1"/>
</dbReference>
<dbReference type="PROSITE" id="PS51007">
    <property type="entry name" value="CYTC"/>
    <property type="match status" value="2"/>
</dbReference>
<name>A0A562I288_9GAMM</name>
<dbReference type="Gene3D" id="1.10.760.10">
    <property type="entry name" value="Cytochrome c-like domain"/>
    <property type="match status" value="1"/>
</dbReference>
<evidence type="ECO:0000256" key="4">
    <source>
        <dbReference type="PROSITE-ProRule" id="PRU00433"/>
    </source>
</evidence>
<evidence type="ECO:0000259" key="6">
    <source>
        <dbReference type="PROSITE" id="PS51007"/>
    </source>
</evidence>
<feature type="signal peptide" evidence="5">
    <location>
        <begin position="1"/>
        <end position="19"/>
    </location>
</feature>
<gene>
    <name evidence="7" type="ORF">LX59_02143</name>
</gene>
<dbReference type="EMBL" id="VLKG01000007">
    <property type="protein sequence ID" value="TWH64795.1"/>
    <property type="molecule type" value="Genomic_DNA"/>
</dbReference>
<dbReference type="PANTHER" id="PTHR30600">
    <property type="entry name" value="CYTOCHROME C PEROXIDASE-RELATED"/>
    <property type="match status" value="1"/>
</dbReference>
<dbReference type="InterPro" id="IPR009056">
    <property type="entry name" value="Cyt_c-like_dom"/>
</dbReference>
<organism evidence="7 8">
    <name type="scientific">Azomonas agilis</name>
    <dbReference type="NCBI Taxonomy" id="116849"/>
    <lineage>
        <taxon>Bacteria</taxon>
        <taxon>Pseudomonadati</taxon>
        <taxon>Pseudomonadota</taxon>
        <taxon>Gammaproteobacteria</taxon>
        <taxon>Pseudomonadales</taxon>
        <taxon>Pseudomonadaceae</taxon>
        <taxon>Azomonas</taxon>
    </lineage>
</organism>
<keyword evidence="3 4" id="KW-0408">Iron</keyword>
<sequence>MRSLVLALVLLCSSAWVLAQSAQSIWGPATGRQVFSNPLLGLTPDELESFNRGRSLFRQVWVIAPSVMDADVDGLGPLYNRPACTSCHPVNSRGLAPESEQRMRAMLVRLSIPGENAHGGPLPHPAYGDQLNEEGIPGVAGEGRATLVWHEEAFQFPDGEQVALRRPEIKWQDMAYGSAEGILTSARVGPAVFGLGLLDAVSDQYLQDLAAQSASQGGAGRVNQVWSSKAQAPKVGRFGFKANTSTLREQIAAAFIGDMGITSSLHSERPCTSVQTACQQAVSGGEPELSDQQLDDLSFYLAHLAVPERRHPEHPQVQQGEQLFNALGCASCHRPQLHTGAQAPYPRLRNLAVPAYTDLLLHDMGEGLSDGRPDYQASAQQWRTAPLWGLGLAAQINATEQYLHDGRARSLTEAILWHGGEAQSAREAFVQLPPEHREALLAFLRSL</sequence>
<reference evidence="7 8" key="1">
    <citation type="submission" date="2019-07" db="EMBL/GenBank/DDBJ databases">
        <title>Genomic Encyclopedia of Type Strains, Phase I: the one thousand microbial genomes (KMG-I) project.</title>
        <authorList>
            <person name="Kyrpides N."/>
        </authorList>
    </citation>
    <scope>NUCLEOTIDE SEQUENCE [LARGE SCALE GENOMIC DNA]</scope>
    <source>
        <strain evidence="7 8">DSM 375</strain>
    </source>
</reference>
<dbReference type="GO" id="GO:0009055">
    <property type="term" value="F:electron transfer activity"/>
    <property type="evidence" value="ECO:0007669"/>
    <property type="project" value="InterPro"/>
</dbReference>
<evidence type="ECO:0000256" key="2">
    <source>
        <dbReference type="ARBA" id="ARBA00022723"/>
    </source>
</evidence>
<dbReference type="InterPro" id="IPR010538">
    <property type="entry name" value="DHOR"/>
</dbReference>
<evidence type="ECO:0000256" key="1">
    <source>
        <dbReference type="ARBA" id="ARBA00022617"/>
    </source>
</evidence>
<dbReference type="GO" id="GO:0020037">
    <property type="term" value="F:heme binding"/>
    <property type="evidence" value="ECO:0007669"/>
    <property type="project" value="InterPro"/>
</dbReference>